<keyword evidence="3" id="KW-1185">Reference proteome</keyword>
<evidence type="ECO:0000313" key="2">
    <source>
        <dbReference type="EMBL" id="ABO07474.1"/>
    </source>
</evidence>
<keyword evidence="1" id="KW-0812">Transmembrane</keyword>
<dbReference type="Proteomes" id="UP000001431">
    <property type="component" value="Chromosome"/>
</dbReference>
<evidence type="ECO:0000313" key="3">
    <source>
        <dbReference type="Proteomes" id="UP000001431"/>
    </source>
</evidence>
<dbReference type="GeneID" id="4909755"/>
<dbReference type="HOGENOM" id="CLU_227455_0_0_2"/>
<dbReference type="RefSeq" id="WP_011848731.1">
    <property type="nucleotide sequence ID" value="NC_009073.1"/>
</dbReference>
<dbReference type="eggNOG" id="arCOG03265">
    <property type="taxonomic scope" value="Archaea"/>
</dbReference>
<evidence type="ECO:0000256" key="1">
    <source>
        <dbReference type="SAM" id="Phobius"/>
    </source>
</evidence>
<reference evidence="2" key="1">
    <citation type="submission" date="2007-02" db="EMBL/GenBank/DDBJ databases">
        <title>Complete sequence of Pyrobaculum calidifontis JCM 11548.</title>
        <authorList>
            <consortium name="US DOE Joint Genome Institute"/>
            <person name="Copeland A."/>
            <person name="Lucas S."/>
            <person name="Lapidus A."/>
            <person name="Barry K."/>
            <person name="Glavina del Rio T."/>
            <person name="Dalin E."/>
            <person name="Tice H."/>
            <person name="Pitluck S."/>
            <person name="Chain P."/>
            <person name="Malfatti S."/>
            <person name="Shin M."/>
            <person name="Vergez L."/>
            <person name="Schmutz J."/>
            <person name="Larimer F."/>
            <person name="Land M."/>
            <person name="Hauser L."/>
            <person name="Kyrpides N."/>
            <person name="Mikhailova N."/>
            <person name="Cozen A.E."/>
            <person name="Fitz-Gibbon S.T."/>
            <person name="House C.H."/>
            <person name="Saltikov C."/>
            <person name="Lowe T.M."/>
            <person name="Richardson P."/>
        </authorList>
    </citation>
    <scope>NUCLEOTIDE SEQUENCE [LARGE SCALE GENOMIC DNA]</scope>
    <source>
        <strain evidence="2">JCM 11548</strain>
    </source>
</reference>
<sequence length="2661" mass="289967">MHNQVKLVLALLIITALGIMAYAQYGPGQALPSAFNVVMQINDARAAAALGYPLCAPWEKGLAHYPPYKFAAGKNFTLIIREVAQNPVYPPQFQDYRVSSVANETGFVTFNINVPAGVDVTKRSKWYVAIIVEWPRKGYYFFVYGRVLDGATLVDVIGNLSGRPDKTGFDTYVTPGGVLRVYHGDNRYGVLSSSYIHTFYVGINTLGNPYDLTFTRQVTINGTTITLEDSIGPASGPTNYVKSIDGKITAVFGPFTYLATYVVSLGKAGTSPETYLVTIAPGKVAYNHYVYITIEGMRGLVIQSKNDAFVEPLGFVAFTLNRTAGPGTGEPVPLSCGLVVWNMTLYTVTVTGLLDLKGNPIFNPENFRYKIQMKVGDSWVTFSRAQASWKLTLGDAKAVLNEVCGTISSFSDIMNCYRSLGPDGFRSAVLRLYEPVTLARLGGLLKLTNTNAEISTQDLISKLVVEYSYTAGNDSVKAIVLEAALLEPANFQGVLNVSVLPIQIRLWRWGNDSLPLASREFYYTDPLDLASLRFVVTGDTMYLDRMAYDGAVTYDPWLGQVIWALPPYQVVPGLVGNVKAHLLSLFNTSGYLPLPTLVANLTNVGGRVTLEYYNYSDALANGDFFAKFGIGLVQKYGYKFRIYSGQVLVGTANLEAYYPVIDKYGLLIHARAGDALQEKYGDDERKDMYALQILQPGRFYDREHVLHIAIVRVFQNILLKDACGNPVYGVGAGLSGASLSLVITVGGRNYTIAKLPLGSEVPVDLFIPIDEWGNPQIDLTGGYVQAYAVLNYYGYTLYPVDNITKIPSSQPTWFNIPIKFGVVKKPVLYLPIAPLQFRVWSQAVSVDYDPLKEPLMGFVVRVFSTATGDEIARSISNKDGYAYEPNVPIGVPFRVQVRTIVPTSDKRWSYTYDQITRKNDYASYAKALGFTPADNVYTLGTRGAIDSGLVVYSKTMALTAENATRYICAKNAIDLPVEVFDLVVRVFDKTGKYLLRSQPVFLGPYPQATRPVLLNVTLLLADDYSPYAYASIWRDFGNGDFKILTDFRAIGITGMRSIYLNLASKYLDAAKKALGCPQYTTANYSAAINAYALAAMAGYVANASTDRYAAVYLLTSQQPKDIINLCDMKPSQAGTAEIARLFMKGQRFRFVVWYMGQKVFDDYVTITGPLVDIKADVYPVNVTTYTKSMRLPVDTFVGFTITDVYLGLALNKTDGMFANKSLVPQLIAPFDTMYKTYNLYYLIRDELAKGTATLYNDNVTAFVTPPASVYYGAYKPAQFGGDFVYLPNLAILRNATAPKYLSTVLNSYISTTIPIRQLNTIPAGSGTVTIPAGGSASITIVGAKIVPDPNNNATYFKVTSYNGTENSNIVQPQLIITAELAIVGGSYVKNYVATVDANYTIDLTAIAKCGNIVVALGGGDLTLQITVSAGSCPATITYAATNASYTWKALTSSAAPSTEYVVSFDRWFLVPYDWLFAQYNVLYHATNVVERNDVLQVLAYPGATQICAQPAGQVAAGEDDEYKYKLTLTGVNVANYRTLAVELPWKAGGGGKALVNITAYFANGTKIDSIVYNLTDMLKDARGTRVKVLLPLNFGKVGAKAYDIAVSKATVRFDITFMMYDPKTGPYSVCAVKLVPLAANYTSVSEYECTVPTAPGVPERIDPATVVYAIDPMLSSANGFDETFDAYGGFGTPITYVVKSGEVALLPSWYYKTAVGGSRIARVWIIAASDDPSKGPALGTKYYSYTVKDDKVTINVYKFEKYLVVNFVPNVCPAGYVSQTFLDEFDGSGRITGLGFGTGGTSALVLSNYTRVQMWNSTAMWLAGGVFKLPTVALDALTVQNNAKFPIVVDSLNVKYRDYKYSIPMAPVRVNASETRTVLLNSYGFGRTYMFNISDVWAFKLVQPNYEYGLNVYHAGLLDALKHFGISTDKPLSAYLKPLTSAYYVQNVLYASHAETSDWTFGILNGKITEITRGTWGDLRTDASDYDYKYVFNYPTLPLKEIRDWNDRPLANQTVALFDGSGALYAVVYTGANGQLIYPLPAIASPVVRVAWYNGYLVTLIKGLPEFTIWIYDQTISRDVTELGDARVVDKIRTYVYPVTVSVYDEAGRPLNNMWVRVIDAGTSGNLVTSLNSTASDGGAQIVDLRISKYASGVMSQIPATSYYYYVYDQSGALVAAGKFDIERGASVPSTGYNVQGKVITYSQVPVKNSATRGYIVVKGVQFVNGTVKDVVYPFTVSGGVMTISGKLPLSYSYPVEIYVTHVTLGGQEVPVKGGRFLVYRGTTTDLAAGLDFAELGLTGVVSISAVDTTGAPRSDWTVQVLYGNITAAEGKGSVNVVLPRTDVLGQPYTVRVVTNVITPEGKALVKEQALEVTQKALAVQIPISTVRVVVQAVDGFGNVRQDWPVVLENVASGMGQVSAEVVEGQRYVARATGLGFTNTTAFTARGPQMVVAIKIPTAKITAQAKDGFGKVRSDWPVEIVGVAAGQGTVGPVEVLAGQYTVKTSVFGKDFTQTVTLQPGQSQTVVVQVPTAVLSVTAVDDDRKPIDRYVTAVQISGPVSQSFSTSPKNLEVLAGQYTVTVSALNKQASTQVTLQPGQTANVEVVVPGTAGLDFLGTRIPLPTLVLYALLLLVIVVILAIIIIEYNNWRRRRLMQILAPPK</sequence>
<keyword evidence="1" id="KW-0472">Membrane</keyword>
<accession>A3MS57</accession>
<feature type="transmembrane region" description="Helical" evidence="1">
    <location>
        <begin position="2624"/>
        <end position="2645"/>
    </location>
</feature>
<keyword evidence="1" id="KW-1133">Transmembrane helix</keyword>
<dbReference type="STRING" id="410359.Pcal_0034"/>
<proteinExistence type="predicted"/>
<dbReference type="EMBL" id="CP000561">
    <property type="protein sequence ID" value="ABO07474.1"/>
    <property type="molecule type" value="Genomic_DNA"/>
</dbReference>
<dbReference type="OrthoDB" id="30872at2157"/>
<protein>
    <submittedName>
        <fullName evidence="2">Uncharacterized protein</fullName>
    </submittedName>
</protein>
<name>A3MS57_PYRCJ</name>
<dbReference type="KEGG" id="pcl:Pcal_0034"/>
<gene>
    <name evidence="2" type="ordered locus">Pcal_0034</name>
</gene>
<organism evidence="2 3">
    <name type="scientific">Pyrobaculum calidifontis (strain DSM 21063 / JCM 11548 / VA1)</name>
    <dbReference type="NCBI Taxonomy" id="410359"/>
    <lineage>
        <taxon>Archaea</taxon>
        <taxon>Thermoproteota</taxon>
        <taxon>Thermoprotei</taxon>
        <taxon>Thermoproteales</taxon>
        <taxon>Thermoproteaceae</taxon>
        <taxon>Pyrobaculum</taxon>
    </lineage>
</organism>